<sequence>MSKIKELRRVPNKMKIALLFKLPLLDKSLENALNNSLLQRFHAKIRSRDCGTCVDRNEFQLIPQN</sequence>
<evidence type="ECO:0000313" key="1">
    <source>
        <dbReference type="EMBL" id="CRK92061.1"/>
    </source>
</evidence>
<organism evidence="1 2">
    <name type="scientific">Clunio marinus</name>
    <dbReference type="NCBI Taxonomy" id="568069"/>
    <lineage>
        <taxon>Eukaryota</taxon>
        <taxon>Metazoa</taxon>
        <taxon>Ecdysozoa</taxon>
        <taxon>Arthropoda</taxon>
        <taxon>Hexapoda</taxon>
        <taxon>Insecta</taxon>
        <taxon>Pterygota</taxon>
        <taxon>Neoptera</taxon>
        <taxon>Endopterygota</taxon>
        <taxon>Diptera</taxon>
        <taxon>Nematocera</taxon>
        <taxon>Chironomoidea</taxon>
        <taxon>Chironomidae</taxon>
        <taxon>Clunio</taxon>
    </lineage>
</organism>
<dbReference type="AlphaFoldDB" id="A0A1J1HVL8"/>
<accession>A0A1J1HVL8</accession>
<name>A0A1J1HVL8_9DIPT</name>
<gene>
    <name evidence="1" type="ORF">CLUMA_CG005641</name>
</gene>
<keyword evidence="2" id="KW-1185">Reference proteome</keyword>
<dbReference type="EMBL" id="CVRI01000022">
    <property type="protein sequence ID" value="CRK92061.1"/>
    <property type="molecule type" value="Genomic_DNA"/>
</dbReference>
<reference evidence="1 2" key="1">
    <citation type="submission" date="2015-04" db="EMBL/GenBank/DDBJ databases">
        <authorList>
            <person name="Syromyatnikov M.Y."/>
            <person name="Popov V.N."/>
        </authorList>
    </citation>
    <scope>NUCLEOTIDE SEQUENCE [LARGE SCALE GENOMIC DNA]</scope>
</reference>
<dbReference type="Proteomes" id="UP000183832">
    <property type="component" value="Unassembled WGS sequence"/>
</dbReference>
<proteinExistence type="predicted"/>
<protein>
    <submittedName>
        <fullName evidence="1">CLUMA_CG005641, isoform A</fullName>
    </submittedName>
</protein>
<evidence type="ECO:0000313" key="2">
    <source>
        <dbReference type="Proteomes" id="UP000183832"/>
    </source>
</evidence>